<sequence length="425" mass="47492">MKPPWSTANGGLGMAAISYVAVDYLRHVSPAWHEWLQPTLWAVLALAAVVRVPFYKQWSSEFRSAVPFIASMLFMLSAFLFEALSVRSVTAVLGLEWHRDTPPLPDTGQWLLLALNEKLPPLVVEILRAGIISLHHYLMLFMMLAFSVLFDSIKAPGLGIAARYMFTMAIGRLLRAITFVSTILPSARPWCASARFRVPSHPHPWLQKYYMPYASDARAIHLLIDRDIAYADPAVYPNEYRPDWGSASFLIDFLRPVNSDGSWYNLLKRASGGCNDLIYSGHMLVAVLTAMAWTEAYGGWTSILIWLLVAHSAQREVRERHHYSVDCVVAIYVGILLWKMTGFLWTSKDASGNSRLAKLEKIQGQLMQAAKDSDVDAVRELLQQVELGSQSRRGPSQRTISVFACGTIVFSLAAVLLAFTLTNDG</sequence>
<feature type="domain" description="Sphingomyelin synthase-like" evidence="10">
    <location>
        <begin position="273"/>
        <end position="340"/>
    </location>
</feature>
<dbReference type="Proteomes" id="UP001420932">
    <property type="component" value="Unassembled WGS sequence"/>
</dbReference>
<evidence type="ECO:0000256" key="3">
    <source>
        <dbReference type="ARBA" id="ARBA00022679"/>
    </source>
</evidence>
<name>A0AAP0JK48_9MAGN</name>
<evidence type="ECO:0000259" key="10">
    <source>
        <dbReference type="Pfam" id="PF14360"/>
    </source>
</evidence>
<evidence type="ECO:0000256" key="8">
    <source>
        <dbReference type="ARBA" id="ARBA00023136"/>
    </source>
</evidence>
<feature type="transmembrane region" description="Helical" evidence="9">
    <location>
        <begin position="321"/>
        <end position="338"/>
    </location>
</feature>
<dbReference type="InterPro" id="IPR025749">
    <property type="entry name" value="Sphingomyelin_synth-like_dom"/>
</dbReference>
<dbReference type="PANTHER" id="PTHR21290:SF25">
    <property type="entry name" value="SPHINGOMYELIN SYNTHASE-RELATED PROTEIN 1"/>
    <property type="match status" value="1"/>
</dbReference>
<evidence type="ECO:0000256" key="7">
    <source>
        <dbReference type="ARBA" id="ARBA00023098"/>
    </source>
</evidence>
<evidence type="ECO:0000256" key="9">
    <source>
        <dbReference type="SAM" id="Phobius"/>
    </source>
</evidence>
<dbReference type="GO" id="GO:0033188">
    <property type="term" value="F:sphingomyelin synthase activity"/>
    <property type="evidence" value="ECO:0007669"/>
    <property type="project" value="TreeGrafter"/>
</dbReference>
<evidence type="ECO:0000256" key="1">
    <source>
        <dbReference type="ARBA" id="ARBA00004141"/>
    </source>
</evidence>
<keyword evidence="12" id="KW-1185">Reference proteome</keyword>
<feature type="transmembrane region" description="Helical" evidence="9">
    <location>
        <begin position="284"/>
        <end position="309"/>
    </location>
</feature>
<evidence type="ECO:0000256" key="5">
    <source>
        <dbReference type="ARBA" id="ARBA00022919"/>
    </source>
</evidence>
<dbReference type="Pfam" id="PF14360">
    <property type="entry name" value="PAP2_C"/>
    <property type="match status" value="1"/>
</dbReference>
<proteinExistence type="inferred from homology"/>
<dbReference type="InterPro" id="IPR045221">
    <property type="entry name" value="Sphingomyelin_synth-like"/>
</dbReference>
<evidence type="ECO:0000313" key="11">
    <source>
        <dbReference type="EMBL" id="KAK9134445.1"/>
    </source>
</evidence>
<feature type="transmembrane region" description="Helical" evidence="9">
    <location>
        <begin position="35"/>
        <end position="54"/>
    </location>
</feature>
<comment type="similarity">
    <text evidence="2">Belongs to the sphingomyelin synthase family.</text>
</comment>
<keyword evidence="7" id="KW-0443">Lipid metabolism</keyword>
<feature type="transmembrane region" description="Helical" evidence="9">
    <location>
        <begin position="66"/>
        <end position="86"/>
    </location>
</feature>
<keyword evidence="4 9" id="KW-0812">Transmembrane</keyword>
<accession>A0AAP0JK48</accession>
<reference evidence="11 12" key="1">
    <citation type="submission" date="2024-01" db="EMBL/GenBank/DDBJ databases">
        <title>Genome assemblies of Stephania.</title>
        <authorList>
            <person name="Yang L."/>
        </authorList>
    </citation>
    <scope>NUCLEOTIDE SEQUENCE [LARGE SCALE GENOMIC DNA]</scope>
    <source>
        <strain evidence="11">YNDBR</strain>
        <tissue evidence="11">Leaf</tissue>
    </source>
</reference>
<evidence type="ECO:0000256" key="4">
    <source>
        <dbReference type="ARBA" id="ARBA00022692"/>
    </source>
</evidence>
<feature type="transmembrane region" description="Helical" evidence="9">
    <location>
        <begin position="400"/>
        <end position="421"/>
    </location>
</feature>
<evidence type="ECO:0000256" key="6">
    <source>
        <dbReference type="ARBA" id="ARBA00022989"/>
    </source>
</evidence>
<organism evidence="11 12">
    <name type="scientific">Stephania yunnanensis</name>
    <dbReference type="NCBI Taxonomy" id="152371"/>
    <lineage>
        <taxon>Eukaryota</taxon>
        <taxon>Viridiplantae</taxon>
        <taxon>Streptophyta</taxon>
        <taxon>Embryophyta</taxon>
        <taxon>Tracheophyta</taxon>
        <taxon>Spermatophyta</taxon>
        <taxon>Magnoliopsida</taxon>
        <taxon>Ranunculales</taxon>
        <taxon>Menispermaceae</taxon>
        <taxon>Menispermoideae</taxon>
        <taxon>Cissampelideae</taxon>
        <taxon>Stephania</taxon>
    </lineage>
</organism>
<dbReference type="PANTHER" id="PTHR21290">
    <property type="entry name" value="SPHINGOMYELIN SYNTHETASE"/>
    <property type="match status" value="1"/>
</dbReference>
<evidence type="ECO:0000256" key="2">
    <source>
        <dbReference type="ARBA" id="ARBA00005441"/>
    </source>
</evidence>
<keyword evidence="6 9" id="KW-1133">Transmembrane helix</keyword>
<dbReference type="GO" id="GO:0000139">
    <property type="term" value="C:Golgi membrane"/>
    <property type="evidence" value="ECO:0007669"/>
    <property type="project" value="TreeGrafter"/>
</dbReference>
<dbReference type="GO" id="GO:0047493">
    <property type="term" value="F:ceramide cholinephosphotransferase activity"/>
    <property type="evidence" value="ECO:0007669"/>
    <property type="project" value="TreeGrafter"/>
</dbReference>
<keyword evidence="8 9" id="KW-0472">Membrane</keyword>
<dbReference type="GO" id="GO:0005789">
    <property type="term" value="C:endoplasmic reticulum membrane"/>
    <property type="evidence" value="ECO:0007669"/>
    <property type="project" value="TreeGrafter"/>
</dbReference>
<dbReference type="AlphaFoldDB" id="A0AAP0JK48"/>
<comment type="caution">
    <text evidence="11">The sequence shown here is derived from an EMBL/GenBank/DDBJ whole genome shotgun (WGS) entry which is preliminary data.</text>
</comment>
<keyword evidence="5" id="KW-0746">Sphingolipid metabolism</keyword>
<evidence type="ECO:0000313" key="12">
    <source>
        <dbReference type="Proteomes" id="UP001420932"/>
    </source>
</evidence>
<dbReference type="GO" id="GO:0005886">
    <property type="term" value="C:plasma membrane"/>
    <property type="evidence" value="ECO:0007669"/>
    <property type="project" value="TreeGrafter"/>
</dbReference>
<comment type="subcellular location">
    <subcellularLocation>
        <location evidence="1">Membrane</location>
        <topology evidence="1">Multi-pass membrane protein</topology>
    </subcellularLocation>
</comment>
<protein>
    <recommendedName>
        <fullName evidence="10">Sphingomyelin synthase-like domain-containing protein</fullName>
    </recommendedName>
</protein>
<dbReference type="GO" id="GO:0046513">
    <property type="term" value="P:ceramide biosynthetic process"/>
    <property type="evidence" value="ECO:0007669"/>
    <property type="project" value="TreeGrafter"/>
</dbReference>
<keyword evidence="3" id="KW-0808">Transferase</keyword>
<gene>
    <name evidence="11" type="ORF">Syun_013775</name>
</gene>
<dbReference type="EMBL" id="JBBNAF010000006">
    <property type="protein sequence ID" value="KAK9134445.1"/>
    <property type="molecule type" value="Genomic_DNA"/>
</dbReference>